<feature type="region of interest" description="Disordered" evidence="1">
    <location>
        <begin position="61"/>
        <end position="91"/>
    </location>
</feature>
<feature type="transmembrane region" description="Helical" evidence="2">
    <location>
        <begin position="24"/>
        <end position="44"/>
    </location>
</feature>
<name>A0A1I5CJK4_9ACTN</name>
<organism evidence="3 4">
    <name type="scientific">Geodermatophilus obscurus</name>
    <dbReference type="NCBI Taxonomy" id="1861"/>
    <lineage>
        <taxon>Bacteria</taxon>
        <taxon>Bacillati</taxon>
        <taxon>Actinomycetota</taxon>
        <taxon>Actinomycetes</taxon>
        <taxon>Geodermatophilales</taxon>
        <taxon>Geodermatophilaceae</taxon>
        <taxon>Geodermatophilus</taxon>
    </lineage>
</organism>
<proteinExistence type="predicted"/>
<accession>A0A1I5CJK4</accession>
<gene>
    <name evidence="3" type="ORF">SAMN05660359_00354</name>
</gene>
<feature type="compositionally biased region" description="Low complexity" evidence="1">
    <location>
        <begin position="70"/>
        <end position="91"/>
    </location>
</feature>
<reference evidence="4" key="1">
    <citation type="submission" date="2016-10" db="EMBL/GenBank/DDBJ databases">
        <authorList>
            <person name="Varghese N."/>
            <person name="Submissions S."/>
        </authorList>
    </citation>
    <scope>NUCLEOTIDE SEQUENCE [LARGE SCALE GENOMIC DNA]</scope>
    <source>
        <strain evidence="4">DSM 43161</strain>
    </source>
</reference>
<dbReference type="AlphaFoldDB" id="A0A1I5CJK4"/>
<keyword evidence="2" id="KW-0812">Transmembrane</keyword>
<evidence type="ECO:0000313" key="3">
    <source>
        <dbReference type="EMBL" id="SFN87093.1"/>
    </source>
</evidence>
<keyword evidence="2" id="KW-1133">Transmembrane helix</keyword>
<dbReference type="EMBL" id="FOWE01000001">
    <property type="protein sequence ID" value="SFN87093.1"/>
    <property type="molecule type" value="Genomic_DNA"/>
</dbReference>
<evidence type="ECO:0000256" key="1">
    <source>
        <dbReference type="SAM" id="MobiDB-lite"/>
    </source>
</evidence>
<keyword evidence="2" id="KW-0472">Membrane</keyword>
<evidence type="ECO:0000313" key="4">
    <source>
        <dbReference type="Proteomes" id="UP000183642"/>
    </source>
</evidence>
<dbReference type="Proteomes" id="UP000183642">
    <property type="component" value="Unassembled WGS sequence"/>
</dbReference>
<dbReference type="RefSeq" id="WP_075011781.1">
    <property type="nucleotide sequence ID" value="NZ_FOWE01000001.1"/>
</dbReference>
<keyword evidence="4" id="KW-1185">Reference proteome</keyword>
<evidence type="ECO:0000256" key="2">
    <source>
        <dbReference type="SAM" id="Phobius"/>
    </source>
</evidence>
<sequence length="91" mass="9179">MPSDDRLPAPGDMTVPPWSGWEEVLAGVLVLMAAGVVLLLAALARGGAGERADWQAWLAARPTRRTADSPAAAPGPATAPGPETCGGPPGR</sequence>
<protein>
    <submittedName>
        <fullName evidence="3">Uncharacterized protein</fullName>
    </submittedName>
</protein>